<proteinExistence type="predicted"/>
<dbReference type="InterPro" id="IPR007055">
    <property type="entry name" value="BON_dom"/>
</dbReference>
<dbReference type="PANTHER" id="PTHR34606:SF15">
    <property type="entry name" value="BON DOMAIN-CONTAINING PROTEIN"/>
    <property type="match status" value="1"/>
</dbReference>
<accession>A0A3S0Y3W7</accession>
<dbReference type="InterPro" id="IPR014004">
    <property type="entry name" value="Transpt-assoc_nodulatn_dom_bac"/>
</dbReference>
<evidence type="ECO:0000259" key="1">
    <source>
        <dbReference type="PROSITE" id="PS50914"/>
    </source>
</evidence>
<dbReference type="EMBL" id="RSCJ01000022">
    <property type="protein sequence ID" value="RUR75980.1"/>
    <property type="molecule type" value="Genomic_DNA"/>
</dbReference>
<comment type="caution">
    <text evidence="2">The sequence shown here is derived from an EMBL/GenBank/DDBJ whole genome shotgun (WGS) entry which is preliminary data.</text>
</comment>
<dbReference type="OrthoDB" id="509304at2"/>
<feature type="domain" description="BON" evidence="1">
    <location>
        <begin position="81"/>
        <end position="149"/>
    </location>
</feature>
<dbReference type="Gene3D" id="3.30.1340.30">
    <property type="match status" value="3"/>
</dbReference>
<dbReference type="SMART" id="SM00749">
    <property type="entry name" value="BON"/>
    <property type="match status" value="3"/>
</dbReference>
<dbReference type="Pfam" id="PF04972">
    <property type="entry name" value="BON"/>
    <property type="match status" value="3"/>
</dbReference>
<sequence>MTVTTDEKLKTIVMDKLCWDKRVNAAEVNVIVENCKITLKGKVSNYRAKRIVEDDVKEVVGKIEIDNQLQVHYPPMTPLPTDEEIALKVTNALTENPEIDTSKINVSVIGGFLTLQGIVDAFWKKFQAQKTAYAITGVIDVVNELAIVPTQEAQDEEIAKCIGNALEHNMDVETGDVNVIVENGRVSLSGFVSNWAAWRAVHNTVSRTTGVIMVVDKLIIRQIVEYTL</sequence>
<reference evidence="2 3" key="1">
    <citation type="journal article" date="2019" name="Genome Biol. Evol.">
        <title>Day and night: Metabolic profiles and evolutionary relationships of six axenic non-marine cyanobacteria.</title>
        <authorList>
            <person name="Will S.E."/>
            <person name="Henke P."/>
            <person name="Boedeker C."/>
            <person name="Huang S."/>
            <person name="Brinkmann H."/>
            <person name="Rohde M."/>
            <person name="Jarek M."/>
            <person name="Friedl T."/>
            <person name="Seufert S."/>
            <person name="Schumacher M."/>
            <person name="Overmann J."/>
            <person name="Neumann-Schaal M."/>
            <person name="Petersen J."/>
        </authorList>
    </citation>
    <scope>NUCLEOTIDE SEQUENCE [LARGE SCALE GENOMIC DNA]</scope>
    <source>
        <strain evidence="2 3">PCC 6912</strain>
    </source>
</reference>
<keyword evidence="3" id="KW-1185">Reference proteome</keyword>
<dbReference type="AlphaFoldDB" id="A0A3S0Y3W7"/>
<evidence type="ECO:0000313" key="3">
    <source>
        <dbReference type="Proteomes" id="UP000268857"/>
    </source>
</evidence>
<feature type="domain" description="BON" evidence="1">
    <location>
        <begin position="154"/>
        <end position="222"/>
    </location>
</feature>
<dbReference type="InterPro" id="IPR051686">
    <property type="entry name" value="Lipoprotein_DolP"/>
</dbReference>
<dbReference type="PANTHER" id="PTHR34606">
    <property type="entry name" value="BON DOMAIN-CONTAINING PROTEIN"/>
    <property type="match status" value="1"/>
</dbReference>
<feature type="domain" description="BON" evidence="1">
    <location>
        <begin position="5"/>
        <end position="73"/>
    </location>
</feature>
<dbReference type="Proteomes" id="UP000268857">
    <property type="component" value="Unassembled WGS sequence"/>
</dbReference>
<dbReference type="RefSeq" id="WP_016876824.1">
    <property type="nucleotide sequence ID" value="NZ_AJLN01000152.1"/>
</dbReference>
<evidence type="ECO:0000313" key="2">
    <source>
        <dbReference type="EMBL" id="RUR75980.1"/>
    </source>
</evidence>
<name>A0A3S0Y3W7_CHLFR</name>
<protein>
    <recommendedName>
        <fullName evidence="1">BON domain-containing protein</fullName>
    </recommendedName>
</protein>
<organism evidence="2 3">
    <name type="scientific">Chlorogloeopsis fritschii PCC 6912</name>
    <dbReference type="NCBI Taxonomy" id="211165"/>
    <lineage>
        <taxon>Bacteria</taxon>
        <taxon>Bacillati</taxon>
        <taxon>Cyanobacteriota</taxon>
        <taxon>Cyanophyceae</taxon>
        <taxon>Nostocales</taxon>
        <taxon>Chlorogloeopsidaceae</taxon>
        <taxon>Chlorogloeopsis</taxon>
    </lineage>
</organism>
<gene>
    <name evidence="2" type="ORF">PCC6912_45520</name>
</gene>
<dbReference type="PROSITE" id="PS50914">
    <property type="entry name" value="BON"/>
    <property type="match status" value="3"/>
</dbReference>
<dbReference type="STRING" id="211165.GCA_000317285_06591"/>